<organism evidence="2 3">
    <name type="scientific">Acuticoccus mangrovi</name>
    <dbReference type="NCBI Taxonomy" id="2796142"/>
    <lineage>
        <taxon>Bacteria</taxon>
        <taxon>Pseudomonadati</taxon>
        <taxon>Pseudomonadota</taxon>
        <taxon>Alphaproteobacteria</taxon>
        <taxon>Hyphomicrobiales</taxon>
        <taxon>Amorphaceae</taxon>
        <taxon>Acuticoccus</taxon>
    </lineage>
</organism>
<dbReference type="Proteomes" id="UP000609531">
    <property type="component" value="Unassembled WGS sequence"/>
</dbReference>
<dbReference type="AlphaFoldDB" id="A0A934ITQ1"/>
<dbReference type="EMBL" id="JAEKJA010000022">
    <property type="protein sequence ID" value="MBJ3778012.1"/>
    <property type="molecule type" value="Genomic_DNA"/>
</dbReference>
<reference evidence="2" key="1">
    <citation type="submission" date="2020-12" db="EMBL/GenBank/DDBJ databases">
        <title>Bacterial taxonomy.</title>
        <authorList>
            <person name="Pan X."/>
        </authorList>
    </citation>
    <scope>NUCLEOTIDE SEQUENCE</scope>
    <source>
        <strain evidence="2">B2012</strain>
    </source>
</reference>
<proteinExistence type="predicted"/>
<keyword evidence="3" id="KW-1185">Reference proteome</keyword>
<feature type="region of interest" description="Disordered" evidence="1">
    <location>
        <begin position="1"/>
        <end position="24"/>
    </location>
</feature>
<gene>
    <name evidence="2" type="ORF">JCR33_20095</name>
</gene>
<sequence length="91" mass="9859">MARTAALRESASGVPGRGRQRSATRKATVVGDLAVGQEYRAVDEVRVVWVVTGLVHDGDVTFVLLLSKDMCRFAEVRAEALLDTGRFARAV</sequence>
<comment type="caution">
    <text evidence="2">The sequence shown here is derived from an EMBL/GenBank/DDBJ whole genome shotgun (WGS) entry which is preliminary data.</text>
</comment>
<protein>
    <submittedName>
        <fullName evidence="2">Uncharacterized protein</fullName>
    </submittedName>
</protein>
<evidence type="ECO:0000313" key="2">
    <source>
        <dbReference type="EMBL" id="MBJ3778012.1"/>
    </source>
</evidence>
<evidence type="ECO:0000256" key="1">
    <source>
        <dbReference type="SAM" id="MobiDB-lite"/>
    </source>
</evidence>
<accession>A0A934ITQ1</accession>
<name>A0A934ITQ1_9HYPH</name>
<dbReference type="RefSeq" id="WP_198883914.1">
    <property type="nucleotide sequence ID" value="NZ_JAEKJA010000022.1"/>
</dbReference>
<evidence type="ECO:0000313" key="3">
    <source>
        <dbReference type="Proteomes" id="UP000609531"/>
    </source>
</evidence>